<evidence type="ECO:0000313" key="1">
    <source>
        <dbReference type="EMBL" id="RYC27311.1"/>
    </source>
</evidence>
<dbReference type="AlphaFoldDB" id="A0A4Q2U0Z3"/>
<proteinExistence type="predicted"/>
<evidence type="ECO:0000313" key="2">
    <source>
        <dbReference type="Proteomes" id="UP000291088"/>
    </source>
</evidence>
<dbReference type="EMBL" id="SDVB01000042">
    <property type="protein sequence ID" value="RYC27311.1"/>
    <property type="molecule type" value="Genomic_DNA"/>
</dbReference>
<dbReference type="RefSeq" id="WP_129330241.1">
    <property type="nucleotide sequence ID" value="NZ_SDVB01000042.1"/>
</dbReference>
<keyword evidence="2" id="KW-1185">Reference proteome</keyword>
<dbReference type="OrthoDB" id="8278685at2"/>
<name>A0A4Q2U0Z3_9HYPH</name>
<comment type="caution">
    <text evidence="1">The sequence shown here is derived from an EMBL/GenBank/DDBJ whole genome shotgun (WGS) entry which is preliminary data.</text>
</comment>
<reference evidence="1 2" key="1">
    <citation type="submission" date="2019-01" db="EMBL/GenBank/DDBJ databases">
        <authorList>
            <person name="Deng T."/>
        </authorList>
    </citation>
    <scope>NUCLEOTIDE SEQUENCE [LARGE SCALE GENOMIC DNA]</scope>
    <source>
        <strain evidence="1 2">F8825</strain>
    </source>
</reference>
<gene>
    <name evidence="1" type="ORF">EUU22_00900</name>
</gene>
<dbReference type="Proteomes" id="UP000291088">
    <property type="component" value="Unassembled WGS sequence"/>
</dbReference>
<sequence>MTHHVDNRQVHVPGKKPVYDVSEYCRRNGIDKSEARKLMKALGQFATHHELTMNAVARPPKYR</sequence>
<protein>
    <submittedName>
        <fullName evidence="1">Uncharacterized protein</fullName>
    </submittedName>
</protein>
<accession>A0A4Q2U0Z3</accession>
<organism evidence="1 2">
    <name type="scientific">Ciceribacter ferrooxidans</name>
    <dbReference type="NCBI Taxonomy" id="2509717"/>
    <lineage>
        <taxon>Bacteria</taxon>
        <taxon>Pseudomonadati</taxon>
        <taxon>Pseudomonadota</taxon>
        <taxon>Alphaproteobacteria</taxon>
        <taxon>Hyphomicrobiales</taxon>
        <taxon>Rhizobiaceae</taxon>
        <taxon>Ciceribacter</taxon>
    </lineage>
</organism>